<sequence>MPTAVTCPYRRDTLRGVDLLRTPDDRFADLPGFGLEPRYVEVEDPDGGGDGIRVATYTAGPDRAPTVLMLHGEPTWSFLYRHVIDAVVAAGLRAVAVDLVGFGRSDKPAHVADHSYARHVTWTRQALDALGERELVLLGQDWGGLIGLRLVAQDPGRFPAVVAANTGLPTGDRDMPEVWWSFRRAVEKAELLDVGRLVASGCVRGLAEDVRAAYDAPFPDESYKAGPRAMPLLVPTRPDDPENGPNRAAWEALGRYEQPFLVAFADSDPITGAMGPILQRHVPGAVGLAHPVVADAGHFLQEDAGPRLGQIVASFVQADRRRTPPGGEPG</sequence>
<dbReference type="InterPro" id="IPR000073">
    <property type="entry name" value="AB_hydrolase_1"/>
</dbReference>
<gene>
    <name evidence="3" type="ORF">C8D89_110115</name>
</gene>
<evidence type="ECO:0000313" key="3">
    <source>
        <dbReference type="EMBL" id="PVZ07962.1"/>
    </source>
</evidence>
<evidence type="ECO:0000313" key="4">
    <source>
        <dbReference type="Proteomes" id="UP000245639"/>
    </source>
</evidence>
<keyword evidence="4" id="KW-1185">Reference proteome</keyword>
<dbReference type="PANTHER" id="PTHR42977:SF3">
    <property type="entry name" value="AB HYDROLASE-1 DOMAIN-CONTAINING PROTEIN"/>
    <property type="match status" value="1"/>
</dbReference>
<dbReference type="Gene3D" id="3.40.50.1820">
    <property type="entry name" value="alpha/beta hydrolase"/>
    <property type="match status" value="1"/>
</dbReference>
<evidence type="ECO:0000259" key="2">
    <source>
        <dbReference type="Pfam" id="PF00561"/>
    </source>
</evidence>
<reference evidence="3 4" key="1">
    <citation type="submission" date="2018-04" db="EMBL/GenBank/DDBJ databases">
        <title>Genomic Encyclopedia of Type Strains, Phase IV (KMG-IV): sequencing the most valuable type-strain genomes for metagenomic binning, comparative biology and taxonomic classification.</title>
        <authorList>
            <person name="Goeker M."/>
        </authorList>
    </citation>
    <scope>NUCLEOTIDE SEQUENCE [LARGE SCALE GENOMIC DNA]</scope>
    <source>
        <strain evidence="3 4">DSM 45771</strain>
    </source>
</reference>
<dbReference type="InterPro" id="IPR029058">
    <property type="entry name" value="AB_hydrolase_fold"/>
</dbReference>
<dbReference type="NCBIfam" id="NF002043">
    <property type="entry name" value="PRK00870.1"/>
    <property type="match status" value="1"/>
</dbReference>
<dbReference type="PANTHER" id="PTHR42977">
    <property type="entry name" value="HYDROLASE-RELATED"/>
    <property type="match status" value="1"/>
</dbReference>
<feature type="domain" description="AB hydrolase-1" evidence="2">
    <location>
        <begin position="65"/>
        <end position="303"/>
    </location>
</feature>
<dbReference type="PRINTS" id="PR00111">
    <property type="entry name" value="ABHYDROLASE"/>
</dbReference>
<dbReference type="EMBL" id="QEKW01000010">
    <property type="protein sequence ID" value="PVZ07962.1"/>
    <property type="molecule type" value="Genomic_DNA"/>
</dbReference>
<dbReference type="InterPro" id="IPR051340">
    <property type="entry name" value="Haloalkane_dehalogenase"/>
</dbReference>
<organism evidence="3 4">
    <name type="scientific">Actinomycetospora cinnamomea</name>
    <dbReference type="NCBI Taxonomy" id="663609"/>
    <lineage>
        <taxon>Bacteria</taxon>
        <taxon>Bacillati</taxon>
        <taxon>Actinomycetota</taxon>
        <taxon>Actinomycetes</taxon>
        <taxon>Pseudonocardiales</taxon>
        <taxon>Pseudonocardiaceae</taxon>
        <taxon>Actinomycetospora</taxon>
    </lineage>
</organism>
<accession>A0A2U1F732</accession>
<name>A0A2U1F732_9PSEU</name>
<keyword evidence="1" id="KW-0378">Hydrolase</keyword>
<proteinExistence type="predicted"/>
<dbReference type="SUPFAM" id="SSF53474">
    <property type="entry name" value="alpha/beta-Hydrolases"/>
    <property type="match status" value="1"/>
</dbReference>
<dbReference type="PRINTS" id="PR00412">
    <property type="entry name" value="EPOXHYDRLASE"/>
</dbReference>
<dbReference type="Pfam" id="PF00561">
    <property type="entry name" value="Abhydrolase_1"/>
    <property type="match status" value="1"/>
</dbReference>
<evidence type="ECO:0000256" key="1">
    <source>
        <dbReference type="ARBA" id="ARBA00022801"/>
    </source>
</evidence>
<dbReference type="GO" id="GO:0004301">
    <property type="term" value="F:epoxide hydrolase activity"/>
    <property type="evidence" value="ECO:0007669"/>
    <property type="project" value="TreeGrafter"/>
</dbReference>
<protein>
    <submittedName>
        <fullName evidence="3">Haloalkane dehalogenase</fullName>
    </submittedName>
</protein>
<comment type="caution">
    <text evidence="3">The sequence shown here is derived from an EMBL/GenBank/DDBJ whole genome shotgun (WGS) entry which is preliminary data.</text>
</comment>
<dbReference type="Proteomes" id="UP000245639">
    <property type="component" value="Unassembled WGS sequence"/>
</dbReference>
<dbReference type="AlphaFoldDB" id="A0A2U1F732"/>
<dbReference type="InterPro" id="IPR000639">
    <property type="entry name" value="Epox_hydrolase-like"/>
</dbReference>